<organism evidence="4 5">
    <name type="scientific">Nonomuraea mesophila</name>
    <dbReference type="NCBI Taxonomy" id="2530382"/>
    <lineage>
        <taxon>Bacteria</taxon>
        <taxon>Bacillati</taxon>
        <taxon>Actinomycetota</taxon>
        <taxon>Actinomycetes</taxon>
        <taxon>Streptosporangiales</taxon>
        <taxon>Streptosporangiaceae</taxon>
        <taxon>Nonomuraea</taxon>
    </lineage>
</organism>
<sequence>MMTSPLPDLEAILLVGGQGTRLRPLTLGTPKPLLPTAGVPFLAHQLARARSFGVRRIVFATSYKAAMFEPAFGDGSAFGLSIEYMTEETPLGTGGAIRNAAEALTAGPSDPVLILNGDILSGHDIGDQVRTHLARQAAVTLHLTEVDDPTRFGCVPTDASGRVTAFLEKTPNPVTNRINAGCYVFARSVIDSIPRDEVVSVERETFPGLIASGEIVLGYTDRTYWLDVGTPAAFVRGSRDLVLGRLGSPALPGPVGEHLALEGSRVSAEAKVQGGTAVGARAVVGAGASVVGSVLLDDCVIEPGAVVTDSVVGTGARICAGAVVHDAVIGDRAVVGPGNELRHGVRVWPDIALPERAVRYSSDV</sequence>
<dbReference type="SUPFAM" id="SSF53448">
    <property type="entry name" value="Nucleotide-diphospho-sugar transferases"/>
    <property type="match status" value="1"/>
</dbReference>
<reference evidence="4 5" key="1">
    <citation type="submission" date="2019-03" db="EMBL/GenBank/DDBJ databases">
        <title>Draft genome sequences of novel Actinobacteria.</title>
        <authorList>
            <person name="Sahin N."/>
            <person name="Ay H."/>
            <person name="Saygin H."/>
        </authorList>
    </citation>
    <scope>NUCLEOTIDE SEQUENCE [LARGE SCALE GENOMIC DNA]</scope>
    <source>
        <strain evidence="4 5">6K102</strain>
    </source>
</reference>
<dbReference type="Gene3D" id="3.90.550.10">
    <property type="entry name" value="Spore Coat Polysaccharide Biosynthesis Protein SpsA, Chain A"/>
    <property type="match status" value="1"/>
</dbReference>
<dbReference type="InterPro" id="IPR005835">
    <property type="entry name" value="NTP_transferase_dom"/>
</dbReference>
<protein>
    <submittedName>
        <fullName evidence="4">NDP-sugar synthase</fullName>
    </submittedName>
</protein>
<evidence type="ECO:0000256" key="1">
    <source>
        <dbReference type="ARBA" id="ARBA00007274"/>
    </source>
</evidence>
<dbReference type="Gene3D" id="2.160.10.10">
    <property type="entry name" value="Hexapeptide repeat proteins"/>
    <property type="match status" value="1"/>
</dbReference>
<dbReference type="InterPro" id="IPR029044">
    <property type="entry name" value="Nucleotide-diphossugar_trans"/>
</dbReference>
<dbReference type="AlphaFoldDB" id="A0A4R5E9P8"/>
<evidence type="ECO:0000313" key="5">
    <source>
        <dbReference type="Proteomes" id="UP000295136"/>
    </source>
</evidence>
<keyword evidence="5" id="KW-1185">Reference proteome</keyword>
<dbReference type="InterPro" id="IPR050486">
    <property type="entry name" value="Mannose-1P_guanyltransferase"/>
</dbReference>
<dbReference type="EMBL" id="SMLD01000207">
    <property type="protein sequence ID" value="TDE28416.1"/>
    <property type="molecule type" value="Genomic_DNA"/>
</dbReference>
<evidence type="ECO:0000259" key="3">
    <source>
        <dbReference type="Pfam" id="PF25087"/>
    </source>
</evidence>
<comment type="similarity">
    <text evidence="1">Belongs to the transferase hexapeptide repeat family.</text>
</comment>
<dbReference type="PANTHER" id="PTHR22572">
    <property type="entry name" value="SUGAR-1-PHOSPHATE GUANYL TRANSFERASE"/>
    <property type="match status" value="1"/>
</dbReference>
<comment type="caution">
    <text evidence="4">The sequence shown here is derived from an EMBL/GenBank/DDBJ whole genome shotgun (WGS) entry which is preliminary data.</text>
</comment>
<gene>
    <name evidence="4" type="ORF">E1295_42480</name>
</gene>
<dbReference type="RefSeq" id="WP_132640097.1">
    <property type="nucleotide sequence ID" value="NZ_SMLD01000207.1"/>
</dbReference>
<feature type="domain" description="Nucleotidyl transferase" evidence="2">
    <location>
        <begin position="11"/>
        <end position="240"/>
    </location>
</feature>
<dbReference type="Pfam" id="PF25087">
    <property type="entry name" value="GMPPB_C"/>
    <property type="match status" value="1"/>
</dbReference>
<name>A0A4R5E9P8_9ACTN</name>
<evidence type="ECO:0000259" key="2">
    <source>
        <dbReference type="Pfam" id="PF00483"/>
    </source>
</evidence>
<proteinExistence type="inferred from homology"/>
<accession>A0A4R5E9P8</accession>
<dbReference type="Proteomes" id="UP000295136">
    <property type="component" value="Unassembled WGS sequence"/>
</dbReference>
<dbReference type="Pfam" id="PF00483">
    <property type="entry name" value="NTP_transferase"/>
    <property type="match status" value="1"/>
</dbReference>
<dbReference type="InterPro" id="IPR056729">
    <property type="entry name" value="GMPPB_C"/>
</dbReference>
<dbReference type="CDD" id="cd04181">
    <property type="entry name" value="NTP_transferase"/>
    <property type="match status" value="1"/>
</dbReference>
<evidence type="ECO:0000313" key="4">
    <source>
        <dbReference type="EMBL" id="TDE28416.1"/>
    </source>
</evidence>
<feature type="domain" description="Mannose-1-phosphate guanyltransferase C-terminal" evidence="3">
    <location>
        <begin position="262"/>
        <end position="359"/>
    </location>
</feature>